<dbReference type="GO" id="GO:0006260">
    <property type="term" value="P:DNA replication"/>
    <property type="evidence" value="ECO:0007669"/>
    <property type="project" value="TreeGrafter"/>
</dbReference>
<gene>
    <name evidence="11" type="ORF">PPERSA_02618</name>
</gene>
<dbReference type="CDD" id="cd00659">
    <property type="entry name" value="Topo_IB_C"/>
    <property type="match status" value="1"/>
</dbReference>
<comment type="similarity">
    <text evidence="2 6 7">Belongs to the type IB topoisomerase family.</text>
</comment>
<evidence type="ECO:0000256" key="1">
    <source>
        <dbReference type="ARBA" id="ARBA00000213"/>
    </source>
</evidence>
<evidence type="ECO:0000256" key="9">
    <source>
        <dbReference type="SAM" id="MobiDB-lite"/>
    </source>
</evidence>
<dbReference type="GO" id="GO:0003677">
    <property type="term" value="F:DNA binding"/>
    <property type="evidence" value="ECO:0007669"/>
    <property type="project" value="UniProtKB-UniRule"/>
</dbReference>
<keyword evidence="8" id="KW-0175">Coiled coil</keyword>
<dbReference type="InterPro" id="IPR013500">
    <property type="entry name" value="TopoI_cat_euk"/>
</dbReference>
<accession>A0A0V0R5H1</accession>
<comment type="caution">
    <text evidence="11">The sequence shown here is derived from an EMBL/GenBank/DDBJ whole genome shotgun (WGS) entry which is preliminary data.</text>
</comment>
<evidence type="ECO:0000256" key="5">
    <source>
        <dbReference type="ARBA" id="ARBA00023235"/>
    </source>
</evidence>
<dbReference type="Gene3D" id="3.90.15.10">
    <property type="entry name" value="Topoisomerase I, Chain A, domain 3"/>
    <property type="match status" value="1"/>
</dbReference>
<dbReference type="EMBL" id="LDAU01000044">
    <property type="protein sequence ID" value="KRX09746.1"/>
    <property type="molecule type" value="Genomic_DNA"/>
</dbReference>
<dbReference type="OMA" id="GECPVTT"/>
<dbReference type="InterPro" id="IPR014727">
    <property type="entry name" value="TopoI_cat_a/b-sub_euk"/>
</dbReference>
<feature type="compositionally biased region" description="Acidic residues" evidence="9">
    <location>
        <begin position="40"/>
        <end position="59"/>
    </location>
</feature>
<feature type="compositionally biased region" description="Basic and acidic residues" evidence="9">
    <location>
        <begin position="78"/>
        <end position="87"/>
    </location>
</feature>
<keyword evidence="3 6" id="KW-0799">Topoisomerase</keyword>
<dbReference type="PRINTS" id="PR00416">
    <property type="entry name" value="EUTPISMRASEI"/>
</dbReference>
<dbReference type="SUPFAM" id="SSF56741">
    <property type="entry name" value="Eukaryotic DNA topoisomerase I, N-terminal DNA-binding fragment"/>
    <property type="match status" value="1"/>
</dbReference>
<dbReference type="Pfam" id="PF01028">
    <property type="entry name" value="Topoisom_I"/>
    <property type="match status" value="1"/>
</dbReference>
<comment type="catalytic activity">
    <reaction evidence="1 6 7">
        <text>ATP-independent breakage of single-stranded DNA, followed by passage and rejoining.</text>
        <dbReference type="EC" id="5.6.2.1"/>
    </reaction>
</comment>
<dbReference type="PANTHER" id="PTHR10290:SF3">
    <property type="entry name" value="DNA TOPOISOMERASE 1"/>
    <property type="match status" value="1"/>
</dbReference>
<feature type="region of interest" description="Disordered" evidence="9">
    <location>
        <begin position="1"/>
        <end position="96"/>
    </location>
</feature>
<sequence length="663" mass="77998">MGKEKVKAIKKDEEIEEEEDSEEDEDFEAESGNSGSNSGSEEEDEEEEEFQVKEEEEEESKINNKKRPGQTNMEEMDVAEKKKVKTEEGEEGDDEEGGVKWKYLEHHGVLFPDYWKRHDVRIKYNGQPLELTTKQEELATYWAQTLGTEYENRDIYRKNFIAEWMKSFKGQKEYSDFEKFDFWPIKSYLEEEKEKRKNRSKEEKNQLKLVQAEKDKYYGYALIDGDREKIGGYLIEPPTLFKGRGEHPKAGLMKARIMPEQLTINIAEDAPVPKCTMPGHCWKEIVHKNDVTWLGGYKDDTIKKTHKYIQMAATSKFKYMNDMKKYERARRLKKMVDHIRQDYEKKMERGTEKEKQLGTATYLIDHLALRVGNEKGEDEADTVGCCSLRVEHITIEDDGDKITFDFLGKDSMRYHNTVQVTPLAWKNMKSFTKGKKGREDLFDRIQASDLNEYLKNFMDDLSAKVFRTYNASHTLQEQLDKFQNVKDGAKWKPDQKAAFYDNAVKQVAILCNHQKTVSKNFNVQTEKLYSQLKEYEKYLEELKDYIKKFKGQKAPKKKDEEIILEKKDNGKDKILQKKFPESKDKAQSELTKLQANIQKQKEKLEQRESNKDIALGTSKTNYNDPRVTVSWCKSSEQPIEKCFPKTLRDKFLWAMNVEPEWKF</sequence>
<dbReference type="InterPro" id="IPR011010">
    <property type="entry name" value="DNA_brk_join_enz"/>
</dbReference>
<dbReference type="Gene3D" id="1.10.132.10">
    <property type="match status" value="1"/>
</dbReference>
<evidence type="ECO:0000256" key="6">
    <source>
        <dbReference type="PROSITE-ProRule" id="PRU01382"/>
    </source>
</evidence>
<evidence type="ECO:0000256" key="2">
    <source>
        <dbReference type="ARBA" id="ARBA00006645"/>
    </source>
</evidence>
<dbReference type="Pfam" id="PF14370">
    <property type="entry name" value="Topo_C_assoc"/>
    <property type="match status" value="1"/>
</dbReference>
<comment type="function">
    <text evidence="7">Releases the supercoiling and torsional tension of DNA introduced during the DNA replication and transcription by transiently cleaving and rejoining one strand of the DNA duplex. Introduces a single-strand break via transesterification at the specific target site 5'-[CT]CCTTp site in duplex DNA. The scissile phosphodiester is attacked by the catalytic tyrosine of the enzyme, resulting in the formation of a DNA-(3'-phosphotyrosyl)-enzyme intermediate and the expulsion of a 5'-OH DNA strand. The free DNA strand then undergoes passage around the unbroken strand thus removing DNA supercoils. Finally, in the religation step, the DNA 5'-OH attacks the covalent intermediate to expel the active-site tyrosine and restore the DNA phosphodiester backbone.</text>
</comment>
<evidence type="ECO:0000313" key="12">
    <source>
        <dbReference type="Proteomes" id="UP000054937"/>
    </source>
</evidence>
<reference evidence="11 12" key="1">
    <citation type="journal article" date="2015" name="Sci. Rep.">
        <title>Genome of the facultative scuticociliatosis pathogen Pseudocohnilembus persalinus provides insight into its virulence through horizontal gene transfer.</title>
        <authorList>
            <person name="Xiong J."/>
            <person name="Wang G."/>
            <person name="Cheng J."/>
            <person name="Tian M."/>
            <person name="Pan X."/>
            <person name="Warren A."/>
            <person name="Jiang C."/>
            <person name="Yuan D."/>
            <person name="Miao W."/>
        </authorList>
    </citation>
    <scope>NUCLEOTIDE SEQUENCE [LARGE SCALE GENOMIC DNA]</scope>
    <source>
        <strain evidence="11">36N120E</strain>
    </source>
</reference>
<dbReference type="InterPro" id="IPR014711">
    <property type="entry name" value="TopoI_cat_a-hlx-sub_euk"/>
</dbReference>
<dbReference type="GO" id="GO:0005694">
    <property type="term" value="C:chromosome"/>
    <property type="evidence" value="ECO:0007669"/>
    <property type="project" value="InterPro"/>
</dbReference>
<dbReference type="InParanoid" id="A0A0V0R5H1"/>
<dbReference type="InterPro" id="IPR025834">
    <property type="entry name" value="TopoI_C_dom"/>
</dbReference>
<dbReference type="InterPro" id="IPR013034">
    <property type="entry name" value="DNA_topo_DNA_db_N_dom1"/>
</dbReference>
<organism evidence="11 12">
    <name type="scientific">Pseudocohnilembus persalinus</name>
    <name type="common">Ciliate</name>
    <dbReference type="NCBI Taxonomy" id="266149"/>
    <lineage>
        <taxon>Eukaryota</taxon>
        <taxon>Sar</taxon>
        <taxon>Alveolata</taxon>
        <taxon>Ciliophora</taxon>
        <taxon>Intramacronucleata</taxon>
        <taxon>Oligohymenophorea</taxon>
        <taxon>Scuticociliatia</taxon>
        <taxon>Philasterida</taxon>
        <taxon>Pseudocohnilembidae</taxon>
        <taxon>Pseudocohnilembus</taxon>
    </lineage>
</organism>
<dbReference type="GO" id="GO:0007059">
    <property type="term" value="P:chromosome segregation"/>
    <property type="evidence" value="ECO:0007669"/>
    <property type="project" value="TreeGrafter"/>
</dbReference>
<dbReference type="InterPro" id="IPR051062">
    <property type="entry name" value="Topoisomerase_IB"/>
</dbReference>
<dbReference type="InterPro" id="IPR013499">
    <property type="entry name" value="TopoI_euk"/>
</dbReference>
<dbReference type="AlphaFoldDB" id="A0A0V0R5H1"/>
<keyword evidence="4 6" id="KW-0238">DNA-binding</keyword>
<dbReference type="GO" id="GO:0003917">
    <property type="term" value="F:DNA topoisomerase type I (single strand cut, ATP-independent) activity"/>
    <property type="evidence" value="ECO:0007669"/>
    <property type="project" value="UniProtKB-UniRule"/>
</dbReference>
<dbReference type="PROSITE" id="PS52038">
    <property type="entry name" value="TOPO_IB_2"/>
    <property type="match status" value="1"/>
</dbReference>
<feature type="domain" description="DNA topoisomerase I eukaryotic-type" evidence="10">
    <location>
        <begin position="240"/>
        <end position="636"/>
    </location>
</feature>
<dbReference type="SMART" id="SM00435">
    <property type="entry name" value="TOPEUc"/>
    <property type="match status" value="1"/>
</dbReference>
<evidence type="ECO:0000256" key="4">
    <source>
        <dbReference type="ARBA" id="ARBA00023125"/>
    </source>
</evidence>
<dbReference type="InterPro" id="IPR013030">
    <property type="entry name" value="DNA_topo_DNA_db_N_dom2"/>
</dbReference>
<feature type="coiled-coil region" evidence="8">
    <location>
        <begin position="583"/>
        <end position="610"/>
    </location>
</feature>
<dbReference type="SUPFAM" id="SSF56349">
    <property type="entry name" value="DNA breaking-rejoining enzymes"/>
    <property type="match status" value="1"/>
</dbReference>
<evidence type="ECO:0000313" key="11">
    <source>
        <dbReference type="EMBL" id="KRX09746.1"/>
    </source>
</evidence>
<dbReference type="Pfam" id="PF02919">
    <property type="entry name" value="Topoisom_I_N"/>
    <property type="match status" value="1"/>
</dbReference>
<feature type="coiled-coil region" evidence="8">
    <location>
        <begin position="185"/>
        <end position="213"/>
    </location>
</feature>
<dbReference type="OrthoDB" id="47179at2759"/>
<proteinExistence type="inferred from homology"/>
<dbReference type="PANTHER" id="PTHR10290">
    <property type="entry name" value="DNA TOPOISOMERASE I"/>
    <property type="match status" value="1"/>
</dbReference>
<keyword evidence="5 6" id="KW-0413">Isomerase</keyword>
<feature type="compositionally biased region" description="Low complexity" evidence="9">
    <location>
        <begin position="30"/>
        <end position="39"/>
    </location>
</feature>
<feature type="active site" description="O-(3'-phospho-DNA)-tyrosine intermediate" evidence="6">
    <location>
        <position position="622"/>
    </location>
</feature>
<dbReference type="Gene3D" id="2.170.11.10">
    <property type="entry name" value="DNA Topoisomerase I, domain 2"/>
    <property type="match status" value="1"/>
</dbReference>
<dbReference type="InterPro" id="IPR036202">
    <property type="entry name" value="TopoI_DNA-bd_euk_N_sf"/>
</dbReference>
<evidence type="ECO:0000256" key="7">
    <source>
        <dbReference type="RuleBase" id="RU365101"/>
    </source>
</evidence>
<protein>
    <recommendedName>
        <fullName evidence="7">DNA topoisomerase I</fullName>
        <ecNumber evidence="7">5.6.2.1</ecNumber>
    </recommendedName>
    <alternativeName>
        <fullName evidence="7">DNA topoisomerase 1</fullName>
    </alternativeName>
</protein>
<evidence type="ECO:0000256" key="3">
    <source>
        <dbReference type="ARBA" id="ARBA00023029"/>
    </source>
</evidence>
<dbReference type="GO" id="GO:0006265">
    <property type="term" value="P:DNA topological change"/>
    <property type="evidence" value="ECO:0007669"/>
    <property type="project" value="UniProtKB-UniRule"/>
</dbReference>
<dbReference type="Proteomes" id="UP000054937">
    <property type="component" value="Unassembled WGS sequence"/>
</dbReference>
<keyword evidence="12" id="KW-1185">Reference proteome</keyword>
<dbReference type="Gene3D" id="1.10.10.41">
    <property type="entry name" value="Yeast DNA topoisomerase - domain 1"/>
    <property type="match status" value="1"/>
</dbReference>
<evidence type="ECO:0000259" key="10">
    <source>
        <dbReference type="SMART" id="SM00435"/>
    </source>
</evidence>
<dbReference type="InterPro" id="IPR008336">
    <property type="entry name" value="TopoI_DNA-bd_euk"/>
</dbReference>
<dbReference type="EC" id="5.6.2.1" evidence="7"/>
<dbReference type="FunCoup" id="A0A0V0R5H1">
    <property type="interactions" value="244"/>
</dbReference>
<feature type="compositionally biased region" description="Basic and acidic residues" evidence="9">
    <location>
        <begin position="1"/>
        <end position="13"/>
    </location>
</feature>
<dbReference type="GO" id="GO:0005730">
    <property type="term" value="C:nucleolus"/>
    <property type="evidence" value="ECO:0007669"/>
    <property type="project" value="TreeGrafter"/>
</dbReference>
<dbReference type="InterPro" id="IPR001631">
    <property type="entry name" value="TopoI"/>
</dbReference>
<name>A0A0V0R5H1_PSEPJ</name>
<feature type="compositionally biased region" description="Acidic residues" evidence="9">
    <location>
        <begin position="14"/>
        <end position="29"/>
    </location>
</feature>
<evidence type="ECO:0000256" key="8">
    <source>
        <dbReference type="SAM" id="Coils"/>
    </source>
</evidence>